<dbReference type="EMBL" id="PYGK01000002">
    <property type="protein sequence ID" value="PSL34616.1"/>
    <property type="molecule type" value="Genomic_DNA"/>
</dbReference>
<accession>A0A2P8GKY0</accession>
<sequence length="544" mass="59402">MKIIVRLPRQWKIVSACHSFFVGGNRLTYAGLKFISCLFIAGMSAHYVIAQDIPLVNPSLEDKPKDNKAPAGWVIAAQTPDVQPGMYRVNVPPTDGKSYVGLHSGPGYLEGIAQELIMPMRGGRSYNMSFDLAYYAAYVYKGCYGNVSVYGGNTPGDTAELLWNSRDFYHTSWQRYSANLNPSADYKYLSVYATVSSTACDSKYGVVALIDNLSPQLREMPEISIAATNTCKGGNTGNISVKVIAGTGPFTYEWQPGGQTGSRLSNLAAGEYKVTVTAKTGLKISGKVQIVESDLSSSFTVTDALCNGDDQHSLQINTTGGQPPYRYYLNNAVHGVGTPDFDHLPAGNYTMKVEDENGCYNRLDGIRITDPPALFLQDVSVKNTSCSSVHNGRIILTPAGGTPPYRYSIPEKHITQSDSTLQQLEAGWYRYTVSDSHGCIVEGQAGIEMETRDCAVYIPTAFSPNRDGMNDVFKVKVNDAVTAFRLAVYGRWGNLVFETNDPEIGWDGAQKGMYLPAGSYVWALTYTDSKGQPMKQQGSLVLIR</sequence>
<name>A0A2P8GKY0_9BACT</name>
<comment type="caution">
    <text evidence="1">The sequence shown here is derived from an EMBL/GenBank/DDBJ whole genome shotgun (WGS) entry which is preliminary data.</text>
</comment>
<evidence type="ECO:0000313" key="2">
    <source>
        <dbReference type="Proteomes" id="UP000240978"/>
    </source>
</evidence>
<dbReference type="AlphaFoldDB" id="A0A2P8GKY0"/>
<dbReference type="InterPro" id="IPR025667">
    <property type="entry name" value="SprB_repeat"/>
</dbReference>
<dbReference type="Pfam" id="PF13585">
    <property type="entry name" value="CHU_C"/>
    <property type="match status" value="1"/>
</dbReference>
<evidence type="ECO:0000313" key="1">
    <source>
        <dbReference type="EMBL" id="PSL34616.1"/>
    </source>
</evidence>
<dbReference type="RefSeq" id="WP_106600898.1">
    <property type="nucleotide sequence ID" value="NZ_PYGK01000002.1"/>
</dbReference>
<reference evidence="1 2" key="1">
    <citation type="submission" date="2018-03" db="EMBL/GenBank/DDBJ databases">
        <title>Genomic Encyclopedia of Archaeal and Bacterial Type Strains, Phase II (KMG-II): from individual species to whole genera.</title>
        <authorList>
            <person name="Goeker M."/>
        </authorList>
    </citation>
    <scope>NUCLEOTIDE SEQUENCE [LARGE SCALE GENOMIC DNA]</scope>
    <source>
        <strain evidence="1 2">DSM 18107</strain>
    </source>
</reference>
<protein>
    <submittedName>
        <fullName evidence="1">Gliding motility-associated-like protein</fullName>
    </submittedName>
</protein>
<proteinExistence type="predicted"/>
<organism evidence="1 2">
    <name type="scientific">Chitinophaga ginsengisoli</name>
    <dbReference type="NCBI Taxonomy" id="363837"/>
    <lineage>
        <taxon>Bacteria</taxon>
        <taxon>Pseudomonadati</taxon>
        <taxon>Bacteroidota</taxon>
        <taxon>Chitinophagia</taxon>
        <taxon>Chitinophagales</taxon>
        <taxon>Chitinophagaceae</taxon>
        <taxon>Chitinophaga</taxon>
    </lineage>
</organism>
<dbReference type="Gene3D" id="2.60.40.10">
    <property type="entry name" value="Immunoglobulins"/>
    <property type="match status" value="1"/>
</dbReference>
<dbReference type="Gene3D" id="2.60.120.260">
    <property type="entry name" value="Galactose-binding domain-like"/>
    <property type="match status" value="1"/>
</dbReference>
<dbReference type="InterPro" id="IPR013783">
    <property type="entry name" value="Ig-like_fold"/>
</dbReference>
<dbReference type="NCBIfam" id="TIGR04131">
    <property type="entry name" value="Bac_Flav_CTERM"/>
    <property type="match status" value="1"/>
</dbReference>
<dbReference type="InterPro" id="IPR026341">
    <property type="entry name" value="T9SS_type_B"/>
</dbReference>
<dbReference type="Proteomes" id="UP000240978">
    <property type="component" value="Unassembled WGS sequence"/>
</dbReference>
<gene>
    <name evidence="1" type="ORF">CLV42_102189</name>
</gene>
<keyword evidence="2" id="KW-1185">Reference proteome</keyword>
<dbReference type="OrthoDB" id="7794186at2"/>
<dbReference type="Pfam" id="PF13573">
    <property type="entry name" value="SprB"/>
    <property type="match status" value="3"/>
</dbReference>